<evidence type="ECO:0000313" key="1">
    <source>
        <dbReference type="EMBL" id="GAF88540.1"/>
    </source>
</evidence>
<name>X0UJ86_9ZZZZ</name>
<comment type="caution">
    <text evidence="1">The sequence shown here is derived from an EMBL/GenBank/DDBJ whole genome shotgun (WGS) entry which is preliminary data.</text>
</comment>
<organism evidence="1">
    <name type="scientific">marine sediment metagenome</name>
    <dbReference type="NCBI Taxonomy" id="412755"/>
    <lineage>
        <taxon>unclassified sequences</taxon>
        <taxon>metagenomes</taxon>
        <taxon>ecological metagenomes</taxon>
    </lineage>
</organism>
<gene>
    <name evidence="1" type="ORF">S01H1_31187</name>
</gene>
<reference evidence="1" key="1">
    <citation type="journal article" date="2014" name="Front. Microbiol.">
        <title>High frequency of phylogenetically diverse reductive dehalogenase-homologous genes in deep subseafloor sedimentary metagenomes.</title>
        <authorList>
            <person name="Kawai M."/>
            <person name="Futagami T."/>
            <person name="Toyoda A."/>
            <person name="Takaki Y."/>
            <person name="Nishi S."/>
            <person name="Hori S."/>
            <person name="Arai W."/>
            <person name="Tsubouchi T."/>
            <person name="Morono Y."/>
            <person name="Uchiyama I."/>
            <person name="Ito T."/>
            <person name="Fujiyama A."/>
            <person name="Inagaki F."/>
            <person name="Takami H."/>
        </authorList>
    </citation>
    <scope>NUCLEOTIDE SEQUENCE</scope>
    <source>
        <strain evidence="1">Expedition CK06-06</strain>
    </source>
</reference>
<protein>
    <submittedName>
        <fullName evidence="1">Uncharacterized protein</fullName>
    </submittedName>
</protein>
<dbReference type="EMBL" id="BARS01019229">
    <property type="protein sequence ID" value="GAF88540.1"/>
    <property type="molecule type" value="Genomic_DNA"/>
</dbReference>
<sequence>MKHFKNIEISVRNRIGCNLLKNPIIVYIYKKNKKMKVFLS</sequence>
<proteinExistence type="predicted"/>
<accession>X0UJ86</accession>
<dbReference type="AlphaFoldDB" id="X0UJ86"/>